<evidence type="ECO:0000256" key="5">
    <source>
        <dbReference type="ARBA" id="ARBA00023004"/>
    </source>
</evidence>
<evidence type="ECO:0000256" key="6">
    <source>
        <dbReference type="ARBA" id="ARBA00023014"/>
    </source>
</evidence>
<comment type="cofactor">
    <cofactor evidence="9">
        <name>[2Fe-2S] cluster</name>
        <dbReference type="ChEBI" id="CHEBI:190135"/>
    </cofactor>
</comment>
<dbReference type="AlphaFoldDB" id="A0A917FMC1"/>
<comment type="caution">
    <text evidence="12">The sequence shown here is derived from an EMBL/GenBank/DDBJ whole genome shotgun (WGS) entry which is preliminary data.</text>
</comment>
<feature type="binding site" evidence="11">
    <location>
        <position position="145"/>
    </location>
    <ligand>
        <name>[2Fe-2S] cluster</name>
        <dbReference type="ChEBI" id="CHEBI:190135"/>
    </ligand>
</feature>
<keyword evidence="13" id="KW-1185">Reference proteome</keyword>
<keyword evidence="3 11" id="KW-0001">2Fe-2S</keyword>
<name>A0A917FMC1_9GAMM</name>
<dbReference type="InterPro" id="IPR036249">
    <property type="entry name" value="Thioredoxin-like_sf"/>
</dbReference>
<evidence type="ECO:0000256" key="3">
    <source>
        <dbReference type="ARBA" id="ARBA00022714"/>
    </source>
</evidence>
<dbReference type="SUPFAM" id="SSF52833">
    <property type="entry name" value="Thioredoxin-like"/>
    <property type="match status" value="1"/>
</dbReference>
<comment type="cofactor">
    <cofactor evidence="11">
        <name>[2Fe-2S] cluster</name>
        <dbReference type="ChEBI" id="CHEBI:190135"/>
    </cofactor>
    <text evidence="11">Binds 1 [2Fe-2S] cluster.</text>
</comment>
<dbReference type="Proteomes" id="UP000605253">
    <property type="component" value="Unassembled WGS sequence"/>
</dbReference>
<dbReference type="InterPro" id="IPR042128">
    <property type="entry name" value="NuoE_dom"/>
</dbReference>
<reference evidence="12" key="2">
    <citation type="submission" date="2020-09" db="EMBL/GenBank/DDBJ databases">
        <authorList>
            <person name="Sun Q."/>
            <person name="Zhou Y."/>
        </authorList>
    </citation>
    <scope>NUCLEOTIDE SEQUENCE</scope>
    <source>
        <strain evidence="12">CGMCC 1.12181</strain>
    </source>
</reference>
<evidence type="ECO:0000313" key="12">
    <source>
        <dbReference type="EMBL" id="GGF91258.1"/>
    </source>
</evidence>
<evidence type="ECO:0000256" key="10">
    <source>
        <dbReference type="ARBA" id="ARBA00047712"/>
    </source>
</evidence>
<dbReference type="PANTHER" id="PTHR10371:SF3">
    <property type="entry name" value="NADH DEHYDROGENASE [UBIQUINONE] FLAVOPROTEIN 2, MITOCHONDRIAL"/>
    <property type="match status" value="1"/>
</dbReference>
<evidence type="ECO:0000256" key="11">
    <source>
        <dbReference type="PIRSR" id="PIRSR000216-1"/>
    </source>
</evidence>
<dbReference type="GO" id="GO:0046872">
    <property type="term" value="F:metal ion binding"/>
    <property type="evidence" value="ECO:0007669"/>
    <property type="project" value="UniProtKB-KW"/>
</dbReference>
<keyword evidence="5 11" id="KW-0408">Iron</keyword>
<accession>A0A917FMC1</accession>
<dbReference type="EMBL" id="BMEO01000003">
    <property type="protein sequence ID" value="GGF91258.1"/>
    <property type="molecule type" value="Genomic_DNA"/>
</dbReference>
<dbReference type="RefSeq" id="WP_188364644.1">
    <property type="nucleotide sequence ID" value="NZ_BAABJF010000017.1"/>
</dbReference>
<feature type="binding site" evidence="11">
    <location>
        <position position="99"/>
    </location>
    <ligand>
        <name>[2Fe-2S] cluster</name>
        <dbReference type="ChEBI" id="CHEBI:190135"/>
    </ligand>
</feature>
<keyword evidence="6 11" id="KW-0411">Iron-sulfur</keyword>
<dbReference type="Gene3D" id="3.40.30.10">
    <property type="entry name" value="Glutaredoxin"/>
    <property type="match status" value="1"/>
</dbReference>
<dbReference type="NCBIfam" id="TIGR01958">
    <property type="entry name" value="nuoE_fam"/>
    <property type="match status" value="1"/>
</dbReference>
<dbReference type="GO" id="GO:0051537">
    <property type="term" value="F:2 iron, 2 sulfur cluster binding"/>
    <property type="evidence" value="ECO:0007669"/>
    <property type="project" value="UniProtKB-KW"/>
</dbReference>
<evidence type="ECO:0000256" key="2">
    <source>
        <dbReference type="ARBA" id="ARBA00019898"/>
    </source>
</evidence>
<dbReference type="PIRSF" id="PIRSF000216">
    <property type="entry name" value="NADH_DH_24kDa"/>
    <property type="match status" value="1"/>
</dbReference>
<evidence type="ECO:0000256" key="7">
    <source>
        <dbReference type="ARBA" id="ARBA00031580"/>
    </source>
</evidence>
<sequence length="174" mass="19559">MFQIVNPQNKEKTHLDLLSDETRSAIDGWLKKYPREQRRSAVLGALHAVQDQNGGWVSAELMAAVSEYIDIPLVWVREAAEFYSMFHTQPVGRHKISICTNISCMLRGADQVVKYAENKLGIKLGETTEDGRITLVKEEECVAACTGAPMMIVDGHYYENLTEQRIDEIMGGLD</sequence>
<comment type="catalytic activity">
    <reaction evidence="10">
        <text>a quinone + NADH + 5 H(+)(in) = a quinol + NAD(+) + 4 H(+)(out)</text>
        <dbReference type="Rhea" id="RHEA:57888"/>
        <dbReference type="ChEBI" id="CHEBI:15378"/>
        <dbReference type="ChEBI" id="CHEBI:24646"/>
        <dbReference type="ChEBI" id="CHEBI:57540"/>
        <dbReference type="ChEBI" id="CHEBI:57945"/>
        <dbReference type="ChEBI" id="CHEBI:132124"/>
    </reaction>
</comment>
<dbReference type="InterPro" id="IPR041921">
    <property type="entry name" value="NuoE_N"/>
</dbReference>
<reference evidence="12" key="1">
    <citation type="journal article" date="2014" name="Int. J. Syst. Evol. Microbiol.">
        <title>Complete genome sequence of Corynebacterium casei LMG S-19264T (=DSM 44701T), isolated from a smear-ripened cheese.</title>
        <authorList>
            <consortium name="US DOE Joint Genome Institute (JGI-PGF)"/>
            <person name="Walter F."/>
            <person name="Albersmeier A."/>
            <person name="Kalinowski J."/>
            <person name="Ruckert C."/>
        </authorList>
    </citation>
    <scope>NUCLEOTIDE SEQUENCE</scope>
    <source>
        <strain evidence="12">CGMCC 1.12181</strain>
    </source>
</reference>
<evidence type="ECO:0000256" key="8">
    <source>
        <dbReference type="ARBA" id="ARBA00032788"/>
    </source>
</evidence>
<dbReference type="FunFam" id="1.10.10.1590:FF:000001">
    <property type="entry name" value="NADH-quinone oxidoreductase subunit E"/>
    <property type="match status" value="1"/>
</dbReference>
<comment type="similarity">
    <text evidence="1">Belongs to the complex I 24 kDa subunit family.</text>
</comment>
<dbReference type="Pfam" id="PF01257">
    <property type="entry name" value="2Fe-2S_thioredx"/>
    <property type="match status" value="1"/>
</dbReference>
<evidence type="ECO:0000256" key="9">
    <source>
        <dbReference type="ARBA" id="ARBA00034078"/>
    </source>
</evidence>
<protein>
    <recommendedName>
        <fullName evidence="2">NADH-quinone oxidoreductase subunit E</fullName>
    </recommendedName>
    <alternativeName>
        <fullName evidence="7">NADH dehydrogenase I subunit E</fullName>
    </alternativeName>
    <alternativeName>
        <fullName evidence="8">NDH-1 subunit E</fullName>
    </alternativeName>
</protein>
<dbReference type="Gene3D" id="1.10.10.1590">
    <property type="entry name" value="NADH-quinone oxidoreductase subunit E"/>
    <property type="match status" value="1"/>
</dbReference>
<organism evidence="12 13">
    <name type="scientific">Marinicella pacifica</name>
    <dbReference type="NCBI Taxonomy" id="1171543"/>
    <lineage>
        <taxon>Bacteria</taxon>
        <taxon>Pseudomonadati</taxon>
        <taxon>Pseudomonadota</taxon>
        <taxon>Gammaproteobacteria</taxon>
        <taxon>Lysobacterales</taxon>
        <taxon>Marinicellaceae</taxon>
        <taxon>Marinicella</taxon>
    </lineage>
</organism>
<feature type="binding site" evidence="11">
    <location>
        <position position="141"/>
    </location>
    <ligand>
        <name>[2Fe-2S] cluster</name>
        <dbReference type="ChEBI" id="CHEBI:190135"/>
    </ligand>
</feature>
<evidence type="ECO:0000256" key="4">
    <source>
        <dbReference type="ARBA" id="ARBA00022723"/>
    </source>
</evidence>
<dbReference type="CDD" id="cd03064">
    <property type="entry name" value="TRX_Fd_NuoE"/>
    <property type="match status" value="1"/>
</dbReference>
<dbReference type="PANTHER" id="PTHR10371">
    <property type="entry name" value="NADH DEHYDROGENASE UBIQUINONE FLAVOPROTEIN 2, MITOCHONDRIAL"/>
    <property type="match status" value="1"/>
</dbReference>
<proteinExistence type="inferred from homology"/>
<evidence type="ECO:0000313" key="13">
    <source>
        <dbReference type="Proteomes" id="UP000605253"/>
    </source>
</evidence>
<dbReference type="GO" id="GO:0003954">
    <property type="term" value="F:NADH dehydrogenase activity"/>
    <property type="evidence" value="ECO:0007669"/>
    <property type="project" value="TreeGrafter"/>
</dbReference>
<evidence type="ECO:0000256" key="1">
    <source>
        <dbReference type="ARBA" id="ARBA00010643"/>
    </source>
</evidence>
<feature type="binding site" evidence="11">
    <location>
        <position position="104"/>
    </location>
    <ligand>
        <name>[2Fe-2S] cluster</name>
        <dbReference type="ChEBI" id="CHEBI:190135"/>
    </ligand>
</feature>
<dbReference type="InterPro" id="IPR002023">
    <property type="entry name" value="NuoE-like"/>
</dbReference>
<gene>
    <name evidence="12" type="primary">nuoE</name>
    <name evidence="12" type="ORF">GCM10011365_10550</name>
</gene>
<keyword evidence="4 11" id="KW-0479">Metal-binding</keyword>